<dbReference type="GO" id="GO:0008168">
    <property type="term" value="F:methyltransferase activity"/>
    <property type="evidence" value="ECO:0007669"/>
    <property type="project" value="UniProtKB-KW"/>
</dbReference>
<dbReference type="InterPro" id="IPR016980">
    <property type="entry name" value="S-AdoMet-dep_MeTrfase_Alr7345"/>
</dbReference>
<evidence type="ECO:0000313" key="3">
    <source>
        <dbReference type="Proteomes" id="UP001059934"/>
    </source>
</evidence>
<dbReference type="EMBL" id="CP103416">
    <property type="protein sequence ID" value="UVW34613.1"/>
    <property type="molecule type" value="Genomic_DNA"/>
</dbReference>
<accession>A0ABY5TL84</accession>
<dbReference type="PIRSF" id="PIRSF031679">
    <property type="entry name" value="Mtase_Alr7345_prd"/>
    <property type="match status" value="1"/>
</dbReference>
<dbReference type="GO" id="GO:0032259">
    <property type="term" value="P:methylation"/>
    <property type="evidence" value="ECO:0007669"/>
    <property type="project" value="UniProtKB-KW"/>
</dbReference>
<feature type="signal peptide" evidence="1">
    <location>
        <begin position="1"/>
        <end position="27"/>
    </location>
</feature>
<protein>
    <submittedName>
        <fullName evidence="2">Methyltransferase</fullName>
    </submittedName>
</protein>
<dbReference type="Gene3D" id="3.40.50.150">
    <property type="entry name" value="Vaccinia Virus protein VP39"/>
    <property type="match status" value="1"/>
</dbReference>
<sequence length="280" mass="31221">MKKNTKTTRLTLLLAITFSLLSLNANAVSSSESAVSRVIDNAIAGDHRSDKNRARDSQRHPKETLIFFGIKPAMKVLEILPGGGWYSEVLAPILKDQGQLTVASFGADNPSDYMRNVHNRYIAKLEASPEVYGQVKTEVFENEGYLTKIANGSQDMVLTFRNSHNWIRYGGIEQAYKAFNRVLKKGGVLGVVQHRAASDADIKQAAEQGYVPQAYLIKLVESMGFKLVAQSEINANAKDTKDHPKGVWSLPPSYREKDNNRKKYSAIGETDRMTLRFVKL</sequence>
<gene>
    <name evidence="2" type="ORF">NYF23_11420</name>
</gene>
<dbReference type="Proteomes" id="UP001059934">
    <property type="component" value="Chromosome"/>
</dbReference>
<name>A0ABY5TL84_9GAMM</name>
<keyword evidence="2" id="KW-0489">Methyltransferase</keyword>
<dbReference type="InterPro" id="IPR029063">
    <property type="entry name" value="SAM-dependent_MTases_sf"/>
</dbReference>
<evidence type="ECO:0000313" key="2">
    <source>
        <dbReference type="EMBL" id="UVW34613.1"/>
    </source>
</evidence>
<keyword evidence="2" id="KW-0808">Transferase</keyword>
<dbReference type="SUPFAM" id="SSF53335">
    <property type="entry name" value="S-adenosyl-L-methionine-dependent methyltransferases"/>
    <property type="match status" value="1"/>
</dbReference>
<reference evidence="2" key="1">
    <citation type="submission" date="2022-08" db="EMBL/GenBank/DDBJ databases">
        <title>Catabolic pathway analysis in culturable SAR92 clade bacteria reveals their overlooked roles in DMSP degradation in coastal seas.</title>
        <authorList>
            <person name="He X."/>
            <person name="Zhang X."/>
            <person name="Zhang Y."/>
        </authorList>
    </citation>
    <scope>NUCLEOTIDE SEQUENCE</scope>
    <source>
        <strain evidence="2">H455</strain>
    </source>
</reference>
<proteinExistence type="predicted"/>
<keyword evidence="1" id="KW-0732">Signal</keyword>
<keyword evidence="3" id="KW-1185">Reference proteome</keyword>
<organism evidence="2 3">
    <name type="scientific">SAR92 clade bacterium H455</name>
    <dbReference type="NCBI Taxonomy" id="2974818"/>
    <lineage>
        <taxon>Bacteria</taxon>
        <taxon>Pseudomonadati</taxon>
        <taxon>Pseudomonadota</taxon>
        <taxon>Gammaproteobacteria</taxon>
        <taxon>Cellvibrionales</taxon>
        <taxon>Porticoccaceae</taxon>
        <taxon>SAR92 clade</taxon>
    </lineage>
</organism>
<feature type="chain" id="PRO_5046407755" evidence="1">
    <location>
        <begin position="28"/>
        <end position="280"/>
    </location>
</feature>
<evidence type="ECO:0000256" key="1">
    <source>
        <dbReference type="SAM" id="SignalP"/>
    </source>
</evidence>